<reference evidence="9 10" key="1">
    <citation type="submission" date="2018-01" db="EMBL/GenBank/DDBJ databases">
        <title>Halomonas endophytica sp. nov., isolated from storage liquid in the stems of Populus euphratica.</title>
        <authorList>
            <person name="Chen C."/>
        </authorList>
    </citation>
    <scope>NUCLEOTIDE SEQUENCE [LARGE SCALE GENOMIC DNA]</scope>
    <source>
        <strain evidence="9 10">DSM 26881</strain>
    </source>
</reference>
<evidence type="ECO:0000256" key="5">
    <source>
        <dbReference type="ARBA" id="ARBA00022989"/>
    </source>
</evidence>
<comment type="subunit">
    <text evidence="7">The complex comprises the extracytoplasmic solute receptor protein and the two transmembrane proteins.</text>
</comment>
<feature type="transmembrane region" description="Helical" evidence="7">
    <location>
        <begin position="353"/>
        <end position="378"/>
    </location>
</feature>
<name>A0A2N7TGZ8_9GAMM</name>
<feature type="transmembrane region" description="Helical" evidence="7">
    <location>
        <begin position="132"/>
        <end position="159"/>
    </location>
</feature>
<comment type="caution">
    <text evidence="7">Lacks conserved residue(s) required for the propagation of feature annotation.</text>
</comment>
<keyword evidence="7" id="KW-0813">Transport</keyword>
<dbReference type="Pfam" id="PF06808">
    <property type="entry name" value="DctM"/>
    <property type="match status" value="1"/>
</dbReference>
<feature type="transmembrane region" description="Helical" evidence="7">
    <location>
        <begin position="390"/>
        <end position="418"/>
    </location>
</feature>
<dbReference type="NCBIfam" id="TIGR00786">
    <property type="entry name" value="dctM"/>
    <property type="match status" value="1"/>
</dbReference>
<keyword evidence="10" id="KW-1185">Reference proteome</keyword>
<evidence type="ECO:0000313" key="9">
    <source>
        <dbReference type="EMBL" id="PMR67460.1"/>
    </source>
</evidence>
<keyword evidence="2" id="KW-1003">Cell membrane</keyword>
<protein>
    <recommendedName>
        <fullName evidence="7">TRAP transporter large permease protein</fullName>
    </recommendedName>
</protein>
<gene>
    <name evidence="9" type="ORF">C1H66_19175</name>
</gene>
<dbReference type="InterPro" id="IPR010656">
    <property type="entry name" value="DctM"/>
</dbReference>
<feature type="transmembrane region" description="Helical" evidence="7">
    <location>
        <begin position="211"/>
        <end position="232"/>
    </location>
</feature>
<feature type="transmembrane region" description="Helical" evidence="7">
    <location>
        <begin position="165"/>
        <end position="190"/>
    </location>
</feature>
<feature type="domain" description="TRAP C4-dicarboxylate transport system permease DctM subunit" evidence="8">
    <location>
        <begin position="3"/>
        <end position="414"/>
    </location>
</feature>
<dbReference type="EMBL" id="PNRE01000090">
    <property type="protein sequence ID" value="PMR67460.1"/>
    <property type="molecule type" value="Genomic_DNA"/>
</dbReference>
<dbReference type="InterPro" id="IPR004681">
    <property type="entry name" value="TRAP_DctM"/>
</dbReference>
<feature type="transmembrane region" description="Helical" evidence="7">
    <location>
        <begin position="268"/>
        <end position="290"/>
    </location>
</feature>
<dbReference type="GO" id="GO:0022857">
    <property type="term" value="F:transmembrane transporter activity"/>
    <property type="evidence" value="ECO:0007669"/>
    <property type="project" value="UniProtKB-UniRule"/>
</dbReference>
<evidence type="ECO:0000256" key="1">
    <source>
        <dbReference type="ARBA" id="ARBA00004429"/>
    </source>
</evidence>
<dbReference type="GO" id="GO:0005886">
    <property type="term" value="C:plasma membrane"/>
    <property type="evidence" value="ECO:0007669"/>
    <property type="project" value="UniProtKB-SubCell"/>
</dbReference>
<dbReference type="RefSeq" id="WP_102629476.1">
    <property type="nucleotide sequence ID" value="NZ_PDOH01000056.1"/>
</dbReference>
<dbReference type="PIRSF" id="PIRSF006066">
    <property type="entry name" value="HI0050"/>
    <property type="match status" value="1"/>
</dbReference>
<accession>A0A2N7TGZ8</accession>
<organism evidence="9 10">
    <name type="scientific">Halomonas heilongjiangensis</name>
    <dbReference type="NCBI Taxonomy" id="1387883"/>
    <lineage>
        <taxon>Bacteria</taxon>
        <taxon>Pseudomonadati</taxon>
        <taxon>Pseudomonadota</taxon>
        <taxon>Gammaproteobacteria</taxon>
        <taxon>Oceanospirillales</taxon>
        <taxon>Halomonadaceae</taxon>
        <taxon>Halomonas</taxon>
    </lineage>
</organism>
<keyword evidence="3 7" id="KW-0997">Cell inner membrane</keyword>
<comment type="similarity">
    <text evidence="7">Belongs to the TRAP transporter large permease family.</text>
</comment>
<feature type="transmembrane region" description="Helical" evidence="7">
    <location>
        <begin position="310"/>
        <end position="341"/>
    </location>
</feature>
<comment type="function">
    <text evidence="7">Part of the tripartite ATP-independent periplasmic (TRAP) transport system.</text>
</comment>
<keyword evidence="4 7" id="KW-0812">Transmembrane</keyword>
<feature type="transmembrane region" description="Helical" evidence="7">
    <location>
        <begin position="42"/>
        <end position="63"/>
    </location>
</feature>
<keyword evidence="5 7" id="KW-1133">Transmembrane helix</keyword>
<evidence type="ECO:0000256" key="4">
    <source>
        <dbReference type="ARBA" id="ARBA00022692"/>
    </source>
</evidence>
<evidence type="ECO:0000313" key="10">
    <source>
        <dbReference type="Proteomes" id="UP000235346"/>
    </source>
</evidence>
<evidence type="ECO:0000259" key="8">
    <source>
        <dbReference type="Pfam" id="PF06808"/>
    </source>
</evidence>
<dbReference type="PANTHER" id="PTHR33362">
    <property type="entry name" value="SIALIC ACID TRAP TRANSPORTER PERMEASE PROTEIN SIAT-RELATED"/>
    <property type="match status" value="1"/>
</dbReference>
<comment type="subcellular location">
    <subcellularLocation>
        <location evidence="1 7">Cell inner membrane</location>
        <topology evidence="1 7">Multi-pass membrane protein</topology>
    </subcellularLocation>
</comment>
<keyword evidence="6 7" id="KW-0472">Membrane</keyword>
<dbReference type="PANTHER" id="PTHR33362:SF2">
    <property type="entry name" value="TRAP TRANSPORTER LARGE PERMEASE PROTEIN"/>
    <property type="match status" value="1"/>
</dbReference>
<comment type="caution">
    <text evidence="9">The sequence shown here is derived from an EMBL/GenBank/DDBJ whole genome shotgun (WGS) entry which is preliminary data.</text>
</comment>
<feature type="transmembrane region" description="Helical" evidence="7">
    <location>
        <begin position="238"/>
        <end position="256"/>
    </location>
</feature>
<evidence type="ECO:0000256" key="6">
    <source>
        <dbReference type="ARBA" id="ARBA00023136"/>
    </source>
</evidence>
<evidence type="ECO:0000256" key="2">
    <source>
        <dbReference type="ARBA" id="ARBA00022475"/>
    </source>
</evidence>
<evidence type="ECO:0000256" key="7">
    <source>
        <dbReference type="RuleBase" id="RU369079"/>
    </source>
</evidence>
<evidence type="ECO:0000256" key="3">
    <source>
        <dbReference type="ARBA" id="ARBA00022519"/>
    </source>
</evidence>
<dbReference type="AlphaFoldDB" id="A0A2N7TGZ8"/>
<proteinExistence type="inferred from homology"/>
<dbReference type="OrthoDB" id="9796052at2"/>
<dbReference type="Proteomes" id="UP000235346">
    <property type="component" value="Unassembled WGS sequence"/>
</dbReference>
<sequence>MTLAIFTLLMLLGMPIAFVLLAATLAFVVNTGNYRVLESLPQVLFGSLEVFDLLAIPLFILLGEIMNEGGITRRIIEAARAWFSWIPHSIAYVSLTSNLMLASIMGSATAQIAIMSRVMTPELERDGYDKGFAAALTAGAGLLGPIIPPSMIFIIYGVIAQVSIGAMFMGGIVPGLVLFVLISGLIALIARRARQAPKEERATVDRWLATRNALLTLCIPLVIVGGIAFGIVTPTESAAAATLLALIIGGLLFRDLKLSSLPGVLQRTARNTAIVLFLIAAAKAFGWVLVYNQIPQQVAGLMQGATESPLIFMLLVFVMLIVVGMVLDGIAALIILVPILLPVAQTTYGIDPIHFGIVTCMTLTLGLLTPPVGAGLYVASAISNVSLQRITLWIMPFILAACLVILLIIFNPWLVAVFR</sequence>